<comment type="caution">
    <text evidence="2">The sequence shown here is derived from an EMBL/GenBank/DDBJ whole genome shotgun (WGS) entry which is preliminary data.</text>
</comment>
<proteinExistence type="predicted"/>
<gene>
    <name evidence="2" type="ORF">ACFQ5G_46695</name>
</gene>
<dbReference type="SUPFAM" id="SSF55729">
    <property type="entry name" value="Acyl-CoA N-acyltransferases (Nat)"/>
    <property type="match status" value="1"/>
</dbReference>
<keyword evidence="2" id="KW-0808">Transferase</keyword>
<dbReference type="InterPro" id="IPR051908">
    <property type="entry name" value="Ribosomal_N-acetyltransferase"/>
</dbReference>
<keyword evidence="2" id="KW-0012">Acyltransferase</keyword>
<evidence type="ECO:0000259" key="1">
    <source>
        <dbReference type="PROSITE" id="PS51186"/>
    </source>
</evidence>
<dbReference type="CDD" id="cd04301">
    <property type="entry name" value="NAT_SF"/>
    <property type="match status" value="1"/>
</dbReference>
<dbReference type="InterPro" id="IPR016181">
    <property type="entry name" value="Acyl_CoA_acyltransferase"/>
</dbReference>
<dbReference type="RefSeq" id="WP_317794596.1">
    <property type="nucleotide sequence ID" value="NZ_AP028461.1"/>
</dbReference>
<accession>A0ABW4APS3</accession>
<dbReference type="InterPro" id="IPR000182">
    <property type="entry name" value="GNAT_dom"/>
</dbReference>
<dbReference type="Gene3D" id="3.40.630.30">
    <property type="match status" value="1"/>
</dbReference>
<reference evidence="3" key="1">
    <citation type="journal article" date="2019" name="Int. J. Syst. Evol. Microbiol.">
        <title>The Global Catalogue of Microorganisms (GCM) 10K type strain sequencing project: providing services to taxonomists for standard genome sequencing and annotation.</title>
        <authorList>
            <consortium name="The Broad Institute Genomics Platform"/>
            <consortium name="The Broad Institute Genome Sequencing Center for Infectious Disease"/>
            <person name="Wu L."/>
            <person name="Ma J."/>
        </authorList>
    </citation>
    <scope>NUCLEOTIDE SEQUENCE [LARGE SCALE GENOMIC DNA]</scope>
    <source>
        <strain evidence="3">CCM 7526</strain>
    </source>
</reference>
<dbReference type="EMBL" id="JBHTMK010000063">
    <property type="protein sequence ID" value="MFD1372864.1"/>
    <property type="molecule type" value="Genomic_DNA"/>
</dbReference>
<dbReference type="Pfam" id="PF13302">
    <property type="entry name" value="Acetyltransf_3"/>
    <property type="match status" value="1"/>
</dbReference>
<feature type="domain" description="N-acetyltransferase" evidence="1">
    <location>
        <begin position="39"/>
        <end position="187"/>
    </location>
</feature>
<dbReference type="PANTHER" id="PTHR43441">
    <property type="entry name" value="RIBOSOMAL-PROTEIN-SERINE ACETYLTRANSFERASE"/>
    <property type="match status" value="1"/>
</dbReference>
<keyword evidence="3" id="KW-1185">Reference proteome</keyword>
<dbReference type="PANTHER" id="PTHR43441:SF11">
    <property type="entry name" value="RIBOSOMAL-PROTEIN-SERINE ACETYLTRANSFERASE"/>
    <property type="match status" value="1"/>
</dbReference>
<dbReference type="GO" id="GO:0016746">
    <property type="term" value="F:acyltransferase activity"/>
    <property type="evidence" value="ECO:0007669"/>
    <property type="project" value="UniProtKB-KW"/>
</dbReference>
<evidence type="ECO:0000313" key="2">
    <source>
        <dbReference type="EMBL" id="MFD1372864.1"/>
    </source>
</evidence>
<dbReference type="EC" id="2.3.-.-" evidence="2"/>
<dbReference type="Proteomes" id="UP001597183">
    <property type="component" value="Unassembled WGS sequence"/>
</dbReference>
<evidence type="ECO:0000313" key="3">
    <source>
        <dbReference type="Proteomes" id="UP001597183"/>
    </source>
</evidence>
<organism evidence="2 3">
    <name type="scientific">Actinoplanes sichuanensis</name>
    <dbReference type="NCBI Taxonomy" id="512349"/>
    <lineage>
        <taxon>Bacteria</taxon>
        <taxon>Bacillati</taxon>
        <taxon>Actinomycetota</taxon>
        <taxon>Actinomycetes</taxon>
        <taxon>Micromonosporales</taxon>
        <taxon>Micromonosporaceae</taxon>
        <taxon>Actinoplanes</taxon>
    </lineage>
</organism>
<sequence>MTYTYPPLNLMVRTPRLTLAGASDELLERLVPVVRAGIADTRPWPFDDPMSFYADSPDREWQWLRGIWRGRGTVTPQRWRLYFVVLVDGEPVGMQDLVGRDFDRFGTVSSFSWLAPGARRQGLGREMRAAVLHLAFAGFGAREAGSDAFADNEGSNRVSRALGYEPNGTDWDTRRGEPALITRWRLTRERWEPARRDDVVLSGVRACRPVLGLDGGG</sequence>
<dbReference type="PROSITE" id="PS51186">
    <property type="entry name" value="GNAT"/>
    <property type="match status" value="1"/>
</dbReference>
<name>A0ABW4APS3_9ACTN</name>
<protein>
    <submittedName>
        <fullName evidence="2">GNAT family N-acetyltransferase</fullName>
        <ecNumber evidence="2">2.3.-.-</ecNumber>
    </submittedName>
</protein>